<evidence type="ECO:0000313" key="2">
    <source>
        <dbReference type="Proteomes" id="UP000695023"/>
    </source>
</evidence>
<reference evidence="3" key="1">
    <citation type="submission" date="2025-08" db="UniProtKB">
        <authorList>
            <consortium name="RefSeq"/>
        </authorList>
    </citation>
    <scope>IDENTIFICATION</scope>
</reference>
<dbReference type="Proteomes" id="UP000695023">
    <property type="component" value="Unplaced"/>
</dbReference>
<accession>A0A9Y6M8Y1</accession>
<feature type="compositionally biased region" description="Polar residues" evidence="1">
    <location>
        <begin position="2342"/>
        <end position="2369"/>
    </location>
</feature>
<feature type="region of interest" description="Disordered" evidence="1">
    <location>
        <begin position="2328"/>
        <end position="2447"/>
    </location>
</feature>
<gene>
    <name evidence="3" type="primary">LOC102207731</name>
</gene>
<feature type="compositionally biased region" description="Basic and acidic residues" evidence="1">
    <location>
        <begin position="2385"/>
        <end position="2403"/>
    </location>
</feature>
<dbReference type="SUPFAM" id="SSF57184">
    <property type="entry name" value="Growth factor receptor domain"/>
    <property type="match status" value="7"/>
</dbReference>
<feature type="compositionally biased region" description="Polar residues" evidence="1">
    <location>
        <begin position="2404"/>
        <end position="2415"/>
    </location>
</feature>
<organism evidence="2 3">
    <name type="scientific">Pundamilia nyererei</name>
    <dbReference type="NCBI Taxonomy" id="303518"/>
    <lineage>
        <taxon>Eukaryota</taxon>
        <taxon>Metazoa</taxon>
        <taxon>Chordata</taxon>
        <taxon>Craniata</taxon>
        <taxon>Vertebrata</taxon>
        <taxon>Euteleostomi</taxon>
        <taxon>Actinopterygii</taxon>
        <taxon>Neopterygii</taxon>
        <taxon>Teleostei</taxon>
        <taxon>Neoteleostei</taxon>
        <taxon>Acanthomorphata</taxon>
        <taxon>Ovalentaria</taxon>
        <taxon>Cichlomorphae</taxon>
        <taxon>Cichliformes</taxon>
        <taxon>Cichlidae</taxon>
        <taxon>African cichlids</taxon>
        <taxon>Pseudocrenilabrinae</taxon>
        <taxon>Haplochromini</taxon>
        <taxon>Pundamilia</taxon>
    </lineage>
</organism>
<dbReference type="InterPro" id="IPR009030">
    <property type="entry name" value="Growth_fac_rcpt_cys_sf"/>
</dbReference>
<feature type="compositionally biased region" description="Basic and acidic residues" evidence="1">
    <location>
        <begin position="2330"/>
        <end position="2340"/>
    </location>
</feature>
<keyword evidence="2" id="KW-1185">Reference proteome</keyword>
<name>A0A9Y6M8Y1_9CICH</name>
<dbReference type="RefSeq" id="XP_013765899.1">
    <property type="nucleotide sequence ID" value="XM_013910445.1"/>
</dbReference>
<sequence length="2447" mass="260500">MGSAYPHSCEAGSYCNQTGLEAPAGPCAAGYYCPRGSSEPHANPCPTGHYCPLGTQLPLPCPLGTVKSSLGGSTVEACQLCPPGQYCHQQGMAEPSGPCAEGYYCPEGQISERPQQHACSVGHYCEKGSARQTACLPGTYQFRRGQAGCETCPAGFCCKEQGTTLPLPCERGFYCPSGSAYQHPCPSGTYGNISGLVEEWQCLQCDPGMYCRGTGRTTPTGQCAAGFVCAEGASEPSPLDNVTGFPCPPGFFCPAGTSVPQPCPKGTFSEQIGIVDHSLCRGCTPGFYCSQPGLSEVSGPCSPGFYCLEGSQSATPMSSVSGGVCPAGHYCAEGSSAPSPCPPGFYQNKTGGKSKHDCKPCPLGWFQDLPGQNECNPCPPGFHCQPLNPSPTRGSSAGVSSPLPCPAGYFCPKEESPHNQPLPCPKGSYSPLQGLTSAGDCWVGFYCDWGSSKADQAVCPAGFFCPSGTPAPVPCPAGTFSSQTGNTHQYNCTICTPGYYCQGEATVQPVLCPIGHYCPAGLTLGLEFPCPPGTVQNHLGASSPETCLSCPAGMFCSQSGQSQPTGLCEAGYYCPAGSTSPNSTEYQGNSSGSHLCPPGLYCPAGTGYPLPCPVGSFSIAQGLKGVDECTPCPPGLFCDSPAIAELSQALPCQAGYVCLGGNSSPTPSNGPHGYLCPAGHSCPIGSAHEEPCEPGTYSPAPGAARCLLCPKGTTCPSSATKEPSACPSGHFCPAGTALPQPCPSGTFNNQTGAHTLSACTPCPSGLYCGAYGASIPQGLCLQGYFCHGGAMEPAPHSSENFPRNGPCPVGHYCPAGCLSPIPCPLGSIRNSTGGVSMESCSSCPAGHYCSTDGLASPSGPCAAGFYCPFDFSSTTPYAFLCPKGHHCLQGSSMALPCATGEYQPNQGSDSCIPCRPGFYCEEAIVGDPLPCPPHSFCPAGTMVPQPCPNGTYTLSDLGGLQEERECSPCPPGKFCRGGKIQGVCAAGYICVSGSTDFTPQGPVFNLTQCQWGVQCAGPCPPGFYCPEGTKQARLCPANTIRSSPGGASLQDCLPCPPQYWCKSGDPVAHLCPAGHYCDGLPGGDFVGGTGARPCPLYTYRATPGAHSKGDCLPCPPGSHCNSTGLTDYSKHPCPPGFWCSGTGLPILCPAGTMRQLPGAAAPSQCELCAGGTFCPHPQDTGKPNVEGIPCRASYQCPVGAVSERPCRAGSYCGPQTAEPEACPEGYFCPEGSHSYNSPKQLCPFPYYCPANSSSMKSCEGGSMPANTSGLRGSKNSCCIVCEGGTYRPSLASILQCLPCPPGYFCPPGADNYKKNPCPLGYVCPLGSTQPISCPPGSFGNRTRAEKMDDCRLCLENTFNHLPAQKACFPCGSSSTSQAGSFSCTCIGKNRAFQYSDGSCLCRTGFIFYNELDFKISTADSELDCQPEVNRRCATGEVRLAASRECVSPSLHSCSITCGPHGGTLDAEMGICQCERYVSAEELCNTSCLSRLPQLSAQLSPDGHLLLSIKESHSMVWAKRITNILGPDIHLKNIGKTHLVQFDSEGVFGWIPTQKDVINQFLSEVLKTRPRNRRDTADLAVLPRIPNPIACLSSGDMLIFHLTINHTDRHLSHFPVYQKDHLFNSNPSWDFGAFRHLQILMKQTNFNSSRFAHVFSETGKYVFVDSVVPQWSLVVVVSEEGTECGPRAAVFQPMTPAQLVKHGIVKKHKLNLLPDWGVIAGILSLLLVVVVILTTTVLVLRPSKAKLVSQWRIKPKWRSLGEPFCPVECACSRESLVVPNQGDFLGSRGVGEGAEAEEPAISKGGGVPGCCDLEEFNVKTLYDKLEDQNLHIASQLARHRKDIQEFYRNICQHTESFKNALENMDHKKMSLLKEILVHKTMKDEPSGSSVGERHTQVEACMSLLGALVRSVETLLCRLTGDAWQNQDLSGPLYCHTGHHDTRECEAQAGYMQPNDTNMCLMQFSSVNVTKAGALPHEPDHIQSTAPSLSDHDLSKLIMISPLFKTLQEIQQSLQNLTMDESKQYFSNGVADNSAKGNYDGQLIPTALDNLSPQDSAIFLFGCQVMQLLENCPMFPSALLLLAKSIPFAPSSSNGGLLSHCSRDFYFDATNQILYLSEAKLQHVGHFISVILQSMAHIASGSKAQSFMQALHEAISALSLQLFNVSFKWSTAESNFDALKGRNNTLVEEFLNIRVPSEARFTEHLLASRLKKYKYFQLEQLISELKHTPAQTTDKGLPPKGTPVQMSCIEEEIDRMNESFLLLSTQLQKRADVSTWLKERENSAGNHSARATPTDMPSLSRNGTILLELKRRYVLQRLNELQITLGQITRCQQHDSKSKDGTRGCTQTDSSTTQQGESENYGSTDGLSPNDGQRRDSISASHSHSQQAEESRGLDSYKLESHISDQKSNTVQSNNPDTLLGCQTPGTQDLNVPGEQELKRQPAIENTTS</sequence>
<evidence type="ECO:0000256" key="1">
    <source>
        <dbReference type="SAM" id="MobiDB-lite"/>
    </source>
</evidence>
<dbReference type="PANTHER" id="PTHR47236:SF4">
    <property type="entry name" value="GENE 9195-RELATED"/>
    <property type="match status" value="1"/>
</dbReference>
<proteinExistence type="predicted"/>
<dbReference type="SMART" id="SM01411">
    <property type="entry name" value="Ephrin_rec_like"/>
    <property type="match status" value="20"/>
</dbReference>
<dbReference type="Gene3D" id="2.10.50.10">
    <property type="entry name" value="Tumor Necrosis Factor Receptor, subunit A, domain 2"/>
    <property type="match status" value="8"/>
</dbReference>
<dbReference type="GeneID" id="102207731"/>
<dbReference type="PANTHER" id="PTHR47236">
    <property type="entry name" value="GENE, 32742-RELATED-RELATED"/>
    <property type="match status" value="1"/>
</dbReference>
<protein>
    <submittedName>
        <fullName evidence="3">Neurogenic locus notch homolog protein 3</fullName>
    </submittedName>
</protein>
<evidence type="ECO:0000313" key="3">
    <source>
        <dbReference type="RefSeq" id="XP_013765899.1"/>
    </source>
</evidence>